<name>A0A8S3RTH6_MYTED</name>
<dbReference type="AlphaFoldDB" id="A0A8S3RTH6"/>
<sequence>MMLCMENIIPKTTRNIRKHHKPCWWNKTAEEKKHLLNKCQREFKLKNTPTNLTKLMEAESSFTDAKDEAVDEWSALLCTQLNGSKNLKEKWSNFKKLTKKNENNLVLPFLDSNGNILFEEEDKEKILEDTFFKGNHLNANNFDNDFYTEIMEKYINITLSEEVEEEGYMNEEISRDELEGSIAKLKKTLHQDQTIFLQN</sequence>
<dbReference type="Proteomes" id="UP000683360">
    <property type="component" value="Unassembled WGS sequence"/>
</dbReference>
<accession>A0A8S3RTH6</accession>
<gene>
    <name evidence="1" type="ORF">MEDL_24057</name>
</gene>
<evidence type="ECO:0000313" key="2">
    <source>
        <dbReference type="Proteomes" id="UP000683360"/>
    </source>
</evidence>
<proteinExistence type="predicted"/>
<protein>
    <submittedName>
        <fullName evidence="1">Uncharacterized protein</fullName>
    </submittedName>
</protein>
<organism evidence="1 2">
    <name type="scientific">Mytilus edulis</name>
    <name type="common">Blue mussel</name>
    <dbReference type="NCBI Taxonomy" id="6550"/>
    <lineage>
        <taxon>Eukaryota</taxon>
        <taxon>Metazoa</taxon>
        <taxon>Spiralia</taxon>
        <taxon>Lophotrochozoa</taxon>
        <taxon>Mollusca</taxon>
        <taxon>Bivalvia</taxon>
        <taxon>Autobranchia</taxon>
        <taxon>Pteriomorphia</taxon>
        <taxon>Mytilida</taxon>
        <taxon>Mytiloidea</taxon>
        <taxon>Mytilidae</taxon>
        <taxon>Mytilinae</taxon>
        <taxon>Mytilus</taxon>
    </lineage>
</organism>
<reference evidence="1" key="1">
    <citation type="submission" date="2021-03" db="EMBL/GenBank/DDBJ databases">
        <authorList>
            <person name="Bekaert M."/>
        </authorList>
    </citation>
    <scope>NUCLEOTIDE SEQUENCE</scope>
</reference>
<comment type="caution">
    <text evidence="1">The sequence shown here is derived from an EMBL/GenBank/DDBJ whole genome shotgun (WGS) entry which is preliminary data.</text>
</comment>
<keyword evidence="2" id="KW-1185">Reference proteome</keyword>
<dbReference type="OrthoDB" id="6780406at2759"/>
<evidence type="ECO:0000313" key="1">
    <source>
        <dbReference type="EMBL" id="CAG2210033.1"/>
    </source>
</evidence>
<dbReference type="EMBL" id="CAJPWZ010001218">
    <property type="protein sequence ID" value="CAG2210033.1"/>
    <property type="molecule type" value="Genomic_DNA"/>
</dbReference>